<accession>A0ABP2XDL6</accession>
<comment type="caution">
    <text evidence="2">The sequence shown here is derived from an EMBL/GenBank/DDBJ whole genome shotgun (WGS) entry which is preliminary data.</text>
</comment>
<evidence type="ECO:0000313" key="2">
    <source>
        <dbReference type="EMBL" id="EQM62521.1"/>
    </source>
</evidence>
<dbReference type="EMBL" id="APJW01000002">
    <property type="protein sequence ID" value="EQM62521.1"/>
    <property type="molecule type" value="Genomic_DNA"/>
</dbReference>
<dbReference type="RefSeq" id="WP_020370034.1">
    <property type="nucleotide sequence ID" value="NZ_APJW01000002.1"/>
</dbReference>
<sequence>MKDKSNKNKDIPSNNPKSWMFPRTTAPYTNDGNQAIFTVSEQSITSMKPVNMNKNKITNIKDPTDPKDAVNKKYLNTNCVSVNISAKATGFLPTTGGTMSGNIVMNNNKITNVSLATTTSPTPEGGARSGETTTTIDPNCLATVDYVIQKATEIQNNSQISEAISAMSSISGRIAALEQMVGIAPPPPPGSENQQPPPSTQEAPEPVFVKVAGDTMTGNLDLSGTQSMLNLETPTNDESQTVANVEYVQAKITTPQVGFASNLNGKKKEKENYFVWMSNNNDVRQNPISNTCFTLTSEEKTLQVLKPGIMFLSFLVDWTEASDAPNKLQGPIGVQVVSVTSTTGPSTLATSEQETVLYDFKNMPKKQTLSVQIPISGPCGLRIKYHGVDPSSGSSTTKAQYVENINVVKWIWQLVLMPTKISQTTYSDALIN</sequence>
<feature type="compositionally biased region" description="Basic and acidic residues" evidence="1">
    <location>
        <begin position="1"/>
        <end position="10"/>
    </location>
</feature>
<evidence type="ECO:0000256" key="1">
    <source>
        <dbReference type="SAM" id="MobiDB-lite"/>
    </source>
</evidence>
<name>A0ABP2XDL6_9CHLA</name>
<proteinExistence type="predicted"/>
<feature type="region of interest" description="Disordered" evidence="1">
    <location>
        <begin position="182"/>
        <end position="204"/>
    </location>
</feature>
<dbReference type="Proteomes" id="UP000016064">
    <property type="component" value="Unassembled WGS sequence"/>
</dbReference>
<protein>
    <submittedName>
        <fullName evidence="2">Uncharacterized protein</fullName>
    </submittedName>
</protein>
<reference evidence="2 3" key="1">
    <citation type="submission" date="2013-07" db="EMBL/GenBank/DDBJ databases">
        <title>Isolation of a new Chlamydia species from the feral Sacred Ibis (Threskiornis aethiopicus): Chlamydia ibidis.</title>
        <authorList>
            <person name="Vorimore F."/>
            <person name="Hsia R.-C."/>
            <person name="Huot-Creasy H."/>
            <person name="Bastian S."/>
            <person name="Deruyter L."/>
            <person name="Passet A."/>
            <person name="Sachse K."/>
            <person name="Bavoil P."/>
            <person name="Myers G."/>
            <person name="Laroucau K."/>
        </authorList>
    </citation>
    <scope>NUCLEOTIDE SEQUENCE [LARGE SCALE GENOMIC DNA]</scope>
    <source>
        <strain evidence="2 3">10-1398/6</strain>
    </source>
</reference>
<organism evidence="2 3">
    <name type="scientific">Chlamydia ibidis 10-1398/6</name>
    <dbReference type="NCBI Taxonomy" id="1046581"/>
    <lineage>
        <taxon>Bacteria</taxon>
        <taxon>Pseudomonadati</taxon>
        <taxon>Chlamydiota</taxon>
        <taxon>Chlamydiia</taxon>
        <taxon>Chlamydiales</taxon>
        <taxon>Chlamydiaceae</taxon>
        <taxon>Chlamydia/Chlamydophila group</taxon>
        <taxon>Chlamydia</taxon>
    </lineage>
</organism>
<keyword evidence="3" id="KW-1185">Reference proteome</keyword>
<feature type="region of interest" description="Disordered" evidence="1">
    <location>
        <begin position="1"/>
        <end position="24"/>
    </location>
</feature>
<feature type="compositionally biased region" description="Pro residues" evidence="1">
    <location>
        <begin position="184"/>
        <end position="199"/>
    </location>
</feature>
<evidence type="ECO:0000313" key="3">
    <source>
        <dbReference type="Proteomes" id="UP000016064"/>
    </source>
</evidence>
<gene>
    <name evidence="2" type="ORF">H359_0477</name>
</gene>